<accession>A0A4Y2B5G8</accession>
<evidence type="ECO:0000313" key="2">
    <source>
        <dbReference type="Proteomes" id="UP000499080"/>
    </source>
</evidence>
<proteinExistence type="predicted"/>
<sequence>MLLARLAPLCPLRELDGGCNVAIPGYSASHTCSQATPSTGLILAQVNRSLHYSLLRTRMVVHYEEKSSSLFFAFHAEPDEPEDLKLGRRKRFHHYVGKKSKALGFPSLT</sequence>
<gene>
    <name evidence="1" type="ORF">AVEN_132025_1</name>
</gene>
<organism evidence="1 2">
    <name type="scientific">Araneus ventricosus</name>
    <name type="common">Orbweaver spider</name>
    <name type="synonym">Epeira ventricosa</name>
    <dbReference type="NCBI Taxonomy" id="182803"/>
    <lineage>
        <taxon>Eukaryota</taxon>
        <taxon>Metazoa</taxon>
        <taxon>Ecdysozoa</taxon>
        <taxon>Arthropoda</taxon>
        <taxon>Chelicerata</taxon>
        <taxon>Arachnida</taxon>
        <taxon>Araneae</taxon>
        <taxon>Araneomorphae</taxon>
        <taxon>Entelegynae</taxon>
        <taxon>Araneoidea</taxon>
        <taxon>Araneidae</taxon>
        <taxon>Araneus</taxon>
    </lineage>
</organism>
<evidence type="ECO:0000313" key="1">
    <source>
        <dbReference type="EMBL" id="GBL86304.1"/>
    </source>
</evidence>
<dbReference type="AlphaFoldDB" id="A0A4Y2B5G8"/>
<reference evidence="1 2" key="1">
    <citation type="journal article" date="2019" name="Sci. Rep.">
        <title>Orb-weaving spider Araneus ventricosus genome elucidates the spidroin gene catalogue.</title>
        <authorList>
            <person name="Kono N."/>
            <person name="Nakamura H."/>
            <person name="Ohtoshi R."/>
            <person name="Moran D.A.P."/>
            <person name="Shinohara A."/>
            <person name="Yoshida Y."/>
            <person name="Fujiwara M."/>
            <person name="Mori M."/>
            <person name="Tomita M."/>
            <person name="Arakawa K."/>
        </authorList>
    </citation>
    <scope>NUCLEOTIDE SEQUENCE [LARGE SCALE GENOMIC DNA]</scope>
</reference>
<comment type="caution">
    <text evidence="1">The sequence shown here is derived from an EMBL/GenBank/DDBJ whole genome shotgun (WGS) entry which is preliminary data.</text>
</comment>
<dbReference type="EMBL" id="BGPR01000047">
    <property type="protein sequence ID" value="GBL86304.1"/>
    <property type="molecule type" value="Genomic_DNA"/>
</dbReference>
<protein>
    <submittedName>
        <fullName evidence="1">Uncharacterized protein</fullName>
    </submittedName>
</protein>
<name>A0A4Y2B5G8_ARAVE</name>
<keyword evidence="2" id="KW-1185">Reference proteome</keyword>
<dbReference type="Proteomes" id="UP000499080">
    <property type="component" value="Unassembled WGS sequence"/>
</dbReference>